<dbReference type="Pfam" id="PF13797">
    <property type="entry name" value="Post_transc_reg"/>
    <property type="match status" value="1"/>
</dbReference>
<dbReference type="Proteomes" id="UP000799092">
    <property type="component" value="Unassembled WGS sequence"/>
</dbReference>
<dbReference type="InterPro" id="IPR025716">
    <property type="entry name" value="Post-transcriptional_regulator"/>
</dbReference>
<evidence type="ECO:0000313" key="2">
    <source>
        <dbReference type="Proteomes" id="UP000799092"/>
    </source>
</evidence>
<gene>
    <name evidence="1" type="ORF">GH741_09960</name>
</gene>
<reference evidence="1" key="1">
    <citation type="submission" date="2019-11" db="EMBL/GenBank/DDBJ databases">
        <authorList>
            <person name="Li J."/>
        </authorList>
    </citation>
    <scope>NUCLEOTIDE SEQUENCE</scope>
    <source>
        <strain evidence="1">B6B</strain>
    </source>
</reference>
<evidence type="ECO:0000313" key="1">
    <source>
        <dbReference type="EMBL" id="MRH43010.1"/>
    </source>
</evidence>
<sequence length="96" mass="11224">MEKILHVSQWKEMLKPVLETKVTDLKLMGYSRTTSEDVWNCLTKKVWKGDPEKRLYEVVEDIFHLSSNIYMSYLTVQSYQNNDLFASIAALTSSEE</sequence>
<dbReference type="RefSeq" id="WP_153736648.1">
    <property type="nucleotide sequence ID" value="NZ_WJNG01000007.1"/>
</dbReference>
<dbReference type="OrthoDB" id="2990595at2"/>
<proteinExistence type="predicted"/>
<dbReference type="EMBL" id="WJNG01000007">
    <property type="protein sequence ID" value="MRH43010.1"/>
    <property type="molecule type" value="Genomic_DNA"/>
</dbReference>
<keyword evidence="2" id="KW-1185">Reference proteome</keyword>
<accession>A0A6A8DCM0</accession>
<evidence type="ECO:0008006" key="3">
    <source>
        <dbReference type="Google" id="ProtNLM"/>
    </source>
</evidence>
<comment type="caution">
    <text evidence="1">The sequence shown here is derived from an EMBL/GenBank/DDBJ whole genome shotgun (WGS) entry which is preliminary data.</text>
</comment>
<protein>
    <recommendedName>
        <fullName evidence="3">Post-transcriptional regulator</fullName>
    </recommendedName>
</protein>
<name>A0A6A8DCM0_9BACI</name>
<dbReference type="AlphaFoldDB" id="A0A6A8DCM0"/>
<organism evidence="1 2">
    <name type="scientific">Aquibacillus halophilus</name>
    <dbReference type="NCBI Taxonomy" id="930132"/>
    <lineage>
        <taxon>Bacteria</taxon>
        <taxon>Bacillati</taxon>
        <taxon>Bacillota</taxon>
        <taxon>Bacilli</taxon>
        <taxon>Bacillales</taxon>
        <taxon>Bacillaceae</taxon>
        <taxon>Aquibacillus</taxon>
    </lineage>
</organism>